<dbReference type="InterPro" id="IPR036063">
    <property type="entry name" value="Smr_dom_sf"/>
</dbReference>
<evidence type="ECO:0000313" key="3">
    <source>
        <dbReference type="EMBL" id="KAJ0983799.1"/>
    </source>
</evidence>
<dbReference type="AlphaFoldDB" id="A0A9D5D396"/>
<name>A0A9D5D396_9LILI</name>
<feature type="region of interest" description="Disordered" evidence="1">
    <location>
        <begin position="1"/>
        <end position="20"/>
    </location>
</feature>
<organism evidence="3 4">
    <name type="scientific">Dioscorea zingiberensis</name>
    <dbReference type="NCBI Taxonomy" id="325984"/>
    <lineage>
        <taxon>Eukaryota</taxon>
        <taxon>Viridiplantae</taxon>
        <taxon>Streptophyta</taxon>
        <taxon>Embryophyta</taxon>
        <taxon>Tracheophyta</taxon>
        <taxon>Spermatophyta</taxon>
        <taxon>Magnoliopsida</taxon>
        <taxon>Liliopsida</taxon>
        <taxon>Dioscoreales</taxon>
        <taxon>Dioscoreaceae</taxon>
        <taxon>Dioscorea</taxon>
    </lineage>
</organism>
<evidence type="ECO:0000256" key="1">
    <source>
        <dbReference type="SAM" id="MobiDB-lite"/>
    </source>
</evidence>
<dbReference type="PANTHER" id="PTHR46651:SF1">
    <property type="entry name" value="SMALL MUTS RELATED FAMILY PROTEIN"/>
    <property type="match status" value="1"/>
</dbReference>
<keyword evidence="4" id="KW-1185">Reference proteome</keyword>
<feature type="domain" description="Smr" evidence="2">
    <location>
        <begin position="493"/>
        <end position="577"/>
    </location>
</feature>
<dbReference type="OrthoDB" id="3231855at2759"/>
<evidence type="ECO:0000313" key="4">
    <source>
        <dbReference type="Proteomes" id="UP001085076"/>
    </source>
</evidence>
<dbReference type="InterPro" id="IPR053242">
    <property type="entry name" value="PAM2-like_domain"/>
</dbReference>
<gene>
    <name evidence="3" type="ORF">J5N97_002155</name>
</gene>
<reference evidence="3" key="2">
    <citation type="journal article" date="2022" name="Hortic Res">
        <title>The genome of Dioscorea zingiberensis sheds light on the biosynthesis, origin and evolution of the medicinally important diosgenin saponins.</title>
        <authorList>
            <person name="Li Y."/>
            <person name="Tan C."/>
            <person name="Li Z."/>
            <person name="Guo J."/>
            <person name="Li S."/>
            <person name="Chen X."/>
            <person name="Wang C."/>
            <person name="Dai X."/>
            <person name="Yang H."/>
            <person name="Song W."/>
            <person name="Hou L."/>
            <person name="Xu J."/>
            <person name="Tong Z."/>
            <person name="Xu A."/>
            <person name="Yuan X."/>
            <person name="Wang W."/>
            <person name="Yang Q."/>
            <person name="Chen L."/>
            <person name="Sun Z."/>
            <person name="Wang K."/>
            <person name="Pan B."/>
            <person name="Chen J."/>
            <person name="Bao Y."/>
            <person name="Liu F."/>
            <person name="Qi X."/>
            <person name="Gang D.R."/>
            <person name="Wen J."/>
            <person name="Li J."/>
        </authorList>
    </citation>
    <scope>NUCLEOTIDE SEQUENCE</scope>
    <source>
        <strain evidence="3">Dzin_1.0</strain>
    </source>
</reference>
<reference evidence="3" key="1">
    <citation type="submission" date="2021-03" db="EMBL/GenBank/DDBJ databases">
        <authorList>
            <person name="Li Z."/>
            <person name="Yang C."/>
        </authorList>
    </citation>
    <scope>NUCLEOTIDE SEQUENCE</scope>
    <source>
        <strain evidence="3">Dzin_1.0</strain>
        <tissue evidence="3">Leaf</tissue>
    </source>
</reference>
<dbReference type="Proteomes" id="UP001085076">
    <property type="component" value="Miscellaneous, Linkage group lg01"/>
</dbReference>
<sequence>MSFPNKGFSHNNGRLTSTNKTMTLNPNAAEFIPLAQRLTIANAKGDYPSTFGVPGASERTTLDLSGSNVPNDAANESPEYCHWQLPDDITAKFMEEDRLHSPRKPAVTSLSISDRLGNPLSSLDTSQLIGAKHDISSDGIDNFSMRKKVGFLSPIYNEEQLSTSSMTLATENNSKLLVNGDHHDRSSAAFMALATKNQSKLSLNNYGHHVTGRKGVHYSGNSIPASSDLMVHHPLSEDTMTRNLEVLVSKYPDFAAEIISNAYIANEYDLNSTIKSLTHLEVLYNGTFGKHLNQNASVTSRLRNDFPTIPVSNFQNAPPKYTGENFDQPPIESPGRISQGPNDLAAICEKLALQDSSHWNYESNGLEGNAGSSRHVQLSPSSYNDCLKLGHTDKFNDTFKVEAASMRHETGEAVASMSSNLRKVPVDLANLAEAYFDKARQAYLIGNRALTKDLSQKGQQCLQMKAAQDRANETARWRKSGAPELENYIQGQAPTIDLHGLPVNEALQVLKHDLSILKRSATTAGRGLQAYVYCGTGDEMKGTRTSAGLLYTVLRHLDEEKFYYHEHRAGLLRVVIY</sequence>
<dbReference type="SUPFAM" id="SSF160443">
    <property type="entry name" value="SMR domain-like"/>
    <property type="match status" value="1"/>
</dbReference>
<dbReference type="EMBL" id="JAGGNH010000001">
    <property type="protein sequence ID" value="KAJ0983799.1"/>
    <property type="molecule type" value="Genomic_DNA"/>
</dbReference>
<evidence type="ECO:0000259" key="2">
    <source>
        <dbReference type="SMART" id="SM00463"/>
    </source>
</evidence>
<comment type="caution">
    <text evidence="3">The sequence shown here is derived from an EMBL/GenBank/DDBJ whole genome shotgun (WGS) entry which is preliminary data.</text>
</comment>
<dbReference type="Gene3D" id="3.30.1370.110">
    <property type="match status" value="1"/>
</dbReference>
<dbReference type="SMART" id="SM00463">
    <property type="entry name" value="SMR"/>
    <property type="match status" value="1"/>
</dbReference>
<accession>A0A9D5D396</accession>
<dbReference type="InterPro" id="IPR002625">
    <property type="entry name" value="Smr_dom"/>
</dbReference>
<feature type="compositionally biased region" description="Polar residues" evidence="1">
    <location>
        <begin position="8"/>
        <end position="20"/>
    </location>
</feature>
<dbReference type="PANTHER" id="PTHR46651">
    <property type="entry name" value="POLYADENYLATE-BINDING PROTEIN-INTERACTING PROTEIN 7"/>
    <property type="match status" value="1"/>
</dbReference>
<proteinExistence type="predicted"/>
<protein>
    <recommendedName>
        <fullName evidence="2">Smr domain-containing protein</fullName>
    </recommendedName>
</protein>